<dbReference type="GO" id="GO:0006506">
    <property type="term" value="P:GPI anchor biosynthetic process"/>
    <property type="evidence" value="ECO:0007669"/>
    <property type="project" value="UniProtKB-KW"/>
</dbReference>
<organism evidence="12 13">
    <name type="scientific">Acrasis kona</name>
    <dbReference type="NCBI Taxonomy" id="1008807"/>
    <lineage>
        <taxon>Eukaryota</taxon>
        <taxon>Discoba</taxon>
        <taxon>Heterolobosea</taxon>
        <taxon>Tetramitia</taxon>
        <taxon>Eutetramitia</taxon>
        <taxon>Acrasidae</taxon>
        <taxon>Acrasis</taxon>
    </lineage>
</organism>
<dbReference type="AlphaFoldDB" id="A0AAW2ZPA2"/>
<feature type="transmembrane region" description="Helical" evidence="11">
    <location>
        <begin position="94"/>
        <end position="110"/>
    </location>
</feature>
<keyword evidence="13" id="KW-1185">Reference proteome</keyword>
<evidence type="ECO:0000256" key="10">
    <source>
        <dbReference type="ARBA" id="ARBA00038466"/>
    </source>
</evidence>
<evidence type="ECO:0000313" key="12">
    <source>
        <dbReference type="EMBL" id="KAL0491244.1"/>
    </source>
</evidence>
<evidence type="ECO:0000256" key="8">
    <source>
        <dbReference type="ARBA" id="ARBA00022989"/>
    </source>
</evidence>
<dbReference type="Proteomes" id="UP001431209">
    <property type="component" value="Unassembled WGS sequence"/>
</dbReference>
<feature type="transmembrane region" description="Helical" evidence="11">
    <location>
        <begin position="187"/>
        <end position="205"/>
    </location>
</feature>
<reference evidence="12 13" key="1">
    <citation type="submission" date="2024-03" db="EMBL/GenBank/DDBJ databases">
        <title>The Acrasis kona genome and developmental transcriptomes reveal deep origins of eukaryotic multicellular pathways.</title>
        <authorList>
            <person name="Sheikh S."/>
            <person name="Fu C.-J."/>
            <person name="Brown M.W."/>
            <person name="Baldauf S.L."/>
        </authorList>
    </citation>
    <scope>NUCLEOTIDE SEQUENCE [LARGE SCALE GENOMIC DNA]</scope>
    <source>
        <strain evidence="12 13">ATCC MYA-3509</strain>
    </source>
</reference>
<keyword evidence="8 11" id="KW-1133">Transmembrane helix</keyword>
<keyword evidence="3" id="KW-0337">GPI-anchor biosynthesis</keyword>
<keyword evidence="7 11" id="KW-0256">Endoplasmic reticulum</keyword>
<dbReference type="GO" id="GO:0005789">
    <property type="term" value="C:endoplasmic reticulum membrane"/>
    <property type="evidence" value="ECO:0007669"/>
    <property type="project" value="UniProtKB-SubCell"/>
</dbReference>
<evidence type="ECO:0000256" key="1">
    <source>
        <dbReference type="ARBA" id="ARBA00004477"/>
    </source>
</evidence>
<keyword evidence="4 11" id="KW-0328">Glycosyltransferase</keyword>
<dbReference type="EMBL" id="JAOPGA020001779">
    <property type="protein sequence ID" value="KAL0491244.1"/>
    <property type="molecule type" value="Genomic_DNA"/>
</dbReference>
<keyword evidence="6 11" id="KW-0812">Transmembrane</keyword>
<evidence type="ECO:0000256" key="3">
    <source>
        <dbReference type="ARBA" id="ARBA00022502"/>
    </source>
</evidence>
<name>A0AAW2ZPA2_9EUKA</name>
<keyword evidence="9 11" id="KW-0472">Membrane</keyword>
<keyword evidence="5" id="KW-0808">Transferase</keyword>
<feature type="transmembrane region" description="Helical" evidence="11">
    <location>
        <begin position="217"/>
        <end position="237"/>
    </location>
</feature>
<feature type="transmembrane region" description="Helical" evidence="11">
    <location>
        <begin position="287"/>
        <end position="304"/>
    </location>
</feature>
<comment type="pathway">
    <text evidence="2">Glycolipid biosynthesis; glycosylphosphatidylinositol-anchor biosynthesis.</text>
</comment>
<dbReference type="PANTHER" id="PTHR22760">
    <property type="entry name" value="GLYCOSYLTRANSFERASE"/>
    <property type="match status" value="1"/>
</dbReference>
<feature type="transmembrane region" description="Helical" evidence="11">
    <location>
        <begin position="140"/>
        <end position="158"/>
    </location>
</feature>
<dbReference type="InterPro" id="IPR005599">
    <property type="entry name" value="GPI_mannosylTrfase"/>
</dbReference>
<dbReference type="GO" id="GO:0000026">
    <property type="term" value="F:alpha-1,2-mannosyltransferase activity"/>
    <property type="evidence" value="ECO:0007669"/>
    <property type="project" value="TreeGrafter"/>
</dbReference>
<sequence length="504" mass="57894">MDKTKSDALTKFLLALRFIFIFTTGYIHPDEFFQSPSPSASFILDHNKDVLNDPLLTAWEFLHESPQRDMLIPLLTTGPSFAILKMFNLTQSWCLLYAPRVCLFIMSLVIDRMADRVLNNHIGSILYRSLWPVMVFHTRPFSNTMEAFSMVLCLYIMTTVHHTKYYKYILLGFVSSFGLFTRFTFPMFAWPVVWCSVFNEPVPLVKDSFVKRVAYRVIRLIYWSVGFLFTSAIFVSFDTAYFSIVMNSNAKLVVAPFNNLLYNLDVTNLAKHTLHNRFLHSGVNMPMLYGPLYLMLLYITIRHLRRSIRRVYSFFTSDFVLTKVASREAMAFVCVVSGLGLISLAKHQEPRFLIPLSLPMCLMAVCLHEEKVIDLNRIVTYVVGFSTWAAIFFGVLHQMGVLNSLFFFQHLSGDVVYHHTYMPPSYLLLDNKNIQVHDLGGGDISERILSLLSSLSNSTDTYIVSGTHYIGVDSNKCSSLSYLPHFSTETWSFFITICKLARLQ</sequence>
<gene>
    <name evidence="12" type="ORF">AKO1_009987</name>
</gene>
<evidence type="ECO:0000256" key="6">
    <source>
        <dbReference type="ARBA" id="ARBA00022692"/>
    </source>
</evidence>
<accession>A0AAW2ZPA2</accession>
<comment type="subcellular location">
    <subcellularLocation>
        <location evidence="1 11">Endoplasmic reticulum membrane</location>
        <topology evidence="1 11">Multi-pass membrane protein</topology>
    </subcellularLocation>
</comment>
<evidence type="ECO:0000256" key="2">
    <source>
        <dbReference type="ARBA" id="ARBA00004687"/>
    </source>
</evidence>
<evidence type="ECO:0000256" key="5">
    <source>
        <dbReference type="ARBA" id="ARBA00022679"/>
    </source>
</evidence>
<evidence type="ECO:0000256" key="9">
    <source>
        <dbReference type="ARBA" id="ARBA00023136"/>
    </source>
</evidence>
<evidence type="ECO:0000313" key="13">
    <source>
        <dbReference type="Proteomes" id="UP001431209"/>
    </source>
</evidence>
<comment type="similarity">
    <text evidence="10">Belongs to the glycosyltransferase 22 family. PIGZ subfamily.</text>
</comment>
<dbReference type="EC" id="2.4.1.-" evidence="11"/>
<comment type="caution">
    <text evidence="12">The sequence shown here is derived from an EMBL/GenBank/DDBJ whole genome shotgun (WGS) entry which is preliminary data.</text>
</comment>
<feature type="transmembrane region" description="Helical" evidence="11">
    <location>
        <begin position="379"/>
        <end position="399"/>
    </location>
</feature>
<evidence type="ECO:0000256" key="4">
    <source>
        <dbReference type="ARBA" id="ARBA00022676"/>
    </source>
</evidence>
<feature type="transmembrane region" description="Helical" evidence="11">
    <location>
        <begin position="12"/>
        <end position="29"/>
    </location>
</feature>
<protein>
    <recommendedName>
        <fullName evidence="11">Mannosyltransferase</fullName>
        <ecNumber evidence="11">2.4.1.-</ecNumber>
    </recommendedName>
</protein>
<dbReference type="Pfam" id="PF03901">
    <property type="entry name" value="Glyco_transf_22"/>
    <property type="match status" value="1"/>
</dbReference>
<dbReference type="PANTHER" id="PTHR22760:SF3">
    <property type="entry name" value="GPI MANNOSYLTRANSFERASE 4"/>
    <property type="match status" value="1"/>
</dbReference>
<evidence type="ECO:0000256" key="11">
    <source>
        <dbReference type="RuleBase" id="RU363075"/>
    </source>
</evidence>
<proteinExistence type="inferred from homology"/>
<evidence type="ECO:0000256" key="7">
    <source>
        <dbReference type="ARBA" id="ARBA00022824"/>
    </source>
</evidence>